<dbReference type="GO" id="GO:0030791">
    <property type="term" value="F:arsenite methyltransferase activity"/>
    <property type="evidence" value="ECO:0007669"/>
    <property type="project" value="UniProtKB-EC"/>
</dbReference>
<dbReference type="RefSeq" id="WP_094550076.1">
    <property type="nucleotide sequence ID" value="NZ_MQWB01000001.1"/>
</dbReference>
<dbReference type="EMBL" id="MQWB01000001">
    <property type="protein sequence ID" value="OZC04041.1"/>
    <property type="molecule type" value="Genomic_DNA"/>
</dbReference>
<dbReference type="InterPro" id="IPR029063">
    <property type="entry name" value="SAM-dependent_MTases_sf"/>
</dbReference>
<dbReference type="CDD" id="cd02440">
    <property type="entry name" value="AdoMet_MTases"/>
    <property type="match status" value="1"/>
</dbReference>
<evidence type="ECO:0000256" key="1">
    <source>
        <dbReference type="ARBA" id="ARBA00022679"/>
    </source>
</evidence>
<evidence type="ECO:0000256" key="2">
    <source>
        <dbReference type="ARBA" id="ARBA00022691"/>
    </source>
</evidence>
<evidence type="ECO:0000256" key="7">
    <source>
        <dbReference type="ARBA" id="ARBA00047943"/>
    </source>
</evidence>
<dbReference type="Proteomes" id="UP000216446">
    <property type="component" value="Unassembled WGS sequence"/>
</dbReference>
<proteinExistence type="inferred from homology"/>
<dbReference type="PANTHER" id="PTHR43675">
    <property type="entry name" value="ARSENITE METHYLTRANSFERASE"/>
    <property type="match status" value="1"/>
</dbReference>
<dbReference type="GO" id="GO:0032259">
    <property type="term" value="P:methylation"/>
    <property type="evidence" value="ECO:0007669"/>
    <property type="project" value="UniProtKB-KW"/>
</dbReference>
<comment type="caution">
    <text evidence="10">The sequence shown here is derived from an EMBL/GenBank/DDBJ whole genome shotgun (WGS) entry which is preliminary data.</text>
</comment>
<keyword evidence="1 10" id="KW-0808">Transferase</keyword>
<evidence type="ECO:0000313" key="10">
    <source>
        <dbReference type="EMBL" id="OZC04041.1"/>
    </source>
</evidence>
<evidence type="ECO:0000256" key="5">
    <source>
        <dbReference type="ARBA" id="ARBA00034545"/>
    </source>
</evidence>
<evidence type="ECO:0000256" key="6">
    <source>
        <dbReference type="ARBA" id="ARBA00047941"/>
    </source>
</evidence>
<dbReference type="PANTHER" id="PTHR43675:SF8">
    <property type="entry name" value="ARSENITE METHYLTRANSFERASE"/>
    <property type="match status" value="1"/>
</dbReference>
<dbReference type="Gene3D" id="3.40.5.100">
    <property type="match status" value="1"/>
</dbReference>
<dbReference type="AlphaFoldDB" id="A0A259U247"/>
<evidence type="ECO:0000256" key="4">
    <source>
        <dbReference type="ARBA" id="ARBA00034521"/>
    </source>
</evidence>
<dbReference type="Pfam" id="PF13847">
    <property type="entry name" value="Methyltransf_31"/>
    <property type="match status" value="1"/>
</dbReference>
<gene>
    <name evidence="10" type="ORF">BSZ36_14240</name>
</gene>
<reference evidence="10 11" key="1">
    <citation type="submission" date="2016-11" db="EMBL/GenBank/DDBJ databases">
        <title>Study of marine rhodopsin-containing bacteria.</title>
        <authorList>
            <person name="Yoshizawa S."/>
            <person name="Kumagai Y."/>
            <person name="Kogure K."/>
        </authorList>
    </citation>
    <scope>NUCLEOTIDE SEQUENCE [LARGE SCALE GENOMIC DNA]</scope>
    <source>
        <strain evidence="10 11">SG-29</strain>
    </source>
</reference>
<evidence type="ECO:0000259" key="9">
    <source>
        <dbReference type="Pfam" id="PF13847"/>
    </source>
</evidence>
<dbReference type="InterPro" id="IPR025714">
    <property type="entry name" value="Methyltranfer_dom"/>
</dbReference>
<sequence length="351" mass="37720">MEATATVHAQVREYYGETLKTSDDLLTTACCSDEAVPEHHKPILSLLPDEVLSKFYGCGSPIPGALTGQTILDLGCGTGRDAFVAAALAGPEGRVIGIDMTEAQIDVARRHQAAVAESLGFDAPTTDFRLGIIEDLAASGVEDESVDVVISNCVLNLASEKEQVFREITRVLKPGGELYFSDVFVDRRLSPEAQADPILVGECLGGAMYGEDFRRMMAALGWADVRTVSERPLEVEDPALRDMLGNAVFTSRTVRAFKLPDLIEDQCEDYGQVAIYKGGIEGQRHAFTLDDHHVFEAGRPMLVCGNSAAMVQNTRFGAYFDVLGDRSTHFGLFDCAPAPASGDGAPMGSCC</sequence>
<evidence type="ECO:0000256" key="8">
    <source>
        <dbReference type="ARBA" id="ARBA00048428"/>
    </source>
</evidence>
<evidence type="ECO:0000313" key="11">
    <source>
        <dbReference type="Proteomes" id="UP000216446"/>
    </source>
</evidence>
<comment type="catalytic activity">
    <reaction evidence="7">
        <text>arsenic triglutathione + 2 [thioredoxin]-dithiol + 2 S-adenosyl-L-methionine + H2O = dimethylarsinous acid + 2 [thioredoxin]-disulfide + 3 glutathione + 2 S-adenosyl-L-homocysteine + 2 H(+)</text>
        <dbReference type="Rhea" id="RHEA:69464"/>
        <dbReference type="Rhea" id="RHEA-COMP:10698"/>
        <dbReference type="Rhea" id="RHEA-COMP:10700"/>
        <dbReference type="ChEBI" id="CHEBI:15377"/>
        <dbReference type="ChEBI" id="CHEBI:15378"/>
        <dbReference type="ChEBI" id="CHEBI:23808"/>
        <dbReference type="ChEBI" id="CHEBI:29950"/>
        <dbReference type="ChEBI" id="CHEBI:50058"/>
        <dbReference type="ChEBI" id="CHEBI:57856"/>
        <dbReference type="ChEBI" id="CHEBI:57925"/>
        <dbReference type="ChEBI" id="CHEBI:59789"/>
        <dbReference type="ChEBI" id="CHEBI:183640"/>
        <dbReference type="EC" id="2.1.1.137"/>
    </reaction>
</comment>
<evidence type="ECO:0000256" key="3">
    <source>
        <dbReference type="ARBA" id="ARBA00034487"/>
    </source>
</evidence>
<comment type="similarity">
    <text evidence="3">Belongs to the methyltransferase superfamily. Arsenite methyltransferase family.</text>
</comment>
<protein>
    <recommendedName>
        <fullName evidence="5">Arsenite methyltransferase</fullName>
        <ecNumber evidence="4">2.1.1.137</ecNumber>
    </recommendedName>
</protein>
<comment type="catalytic activity">
    <reaction evidence="6">
        <text>arsenic triglutathione + [thioredoxin]-dithiol + S-adenosyl-L-methionine + 2 H2O = methylarsonous acid + [thioredoxin]-disulfide + 3 glutathione + S-adenosyl-L-homocysteine + H(+)</text>
        <dbReference type="Rhea" id="RHEA:69460"/>
        <dbReference type="Rhea" id="RHEA-COMP:10698"/>
        <dbReference type="Rhea" id="RHEA-COMP:10700"/>
        <dbReference type="ChEBI" id="CHEBI:15377"/>
        <dbReference type="ChEBI" id="CHEBI:15378"/>
        <dbReference type="ChEBI" id="CHEBI:17826"/>
        <dbReference type="ChEBI" id="CHEBI:29950"/>
        <dbReference type="ChEBI" id="CHEBI:50058"/>
        <dbReference type="ChEBI" id="CHEBI:57856"/>
        <dbReference type="ChEBI" id="CHEBI:57925"/>
        <dbReference type="ChEBI" id="CHEBI:59789"/>
        <dbReference type="ChEBI" id="CHEBI:183640"/>
        <dbReference type="EC" id="2.1.1.137"/>
    </reaction>
</comment>
<organism evidence="10 11">
    <name type="scientific">Rubricoccus marinus</name>
    <dbReference type="NCBI Taxonomy" id="716817"/>
    <lineage>
        <taxon>Bacteria</taxon>
        <taxon>Pseudomonadati</taxon>
        <taxon>Rhodothermota</taxon>
        <taxon>Rhodothermia</taxon>
        <taxon>Rhodothermales</taxon>
        <taxon>Rubricoccaceae</taxon>
        <taxon>Rubricoccus</taxon>
    </lineage>
</organism>
<dbReference type="OrthoDB" id="9770553at2"/>
<dbReference type="Gene3D" id="3.40.50.150">
    <property type="entry name" value="Vaccinia Virus protein VP39"/>
    <property type="match status" value="1"/>
</dbReference>
<dbReference type="SUPFAM" id="SSF53335">
    <property type="entry name" value="S-adenosyl-L-methionine-dependent methyltransferases"/>
    <property type="match status" value="1"/>
</dbReference>
<accession>A0A259U247</accession>
<dbReference type="InParanoid" id="A0A259U247"/>
<keyword evidence="11" id="KW-1185">Reference proteome</keyword>
<dbReference type="InterPro" id="IPR026669">
    <property type="entry name" value="Arsenite_MeTrfase-like"/>
</dbReference>
<keyword evidence="2" id="KW-0949">S-adenosyl-L-methionine</keyword>
<dbReference type="EC" id="2.1.1.137" evidence="4"/>
<keyword evidence="10" id="KW-0489">Methyltransferase</keyword>
<feature type="domain" description="Methyltransferase" evidence="9">
    <location>
        <begin position="68"/>
        <end position="218"/>
    </location>
</feature>
<name>A0A259U247_9BACT</name>
<comment type="catalytic activity">
    <reaction evidence="8">
        <text>arsenic triglutathione + 3 [thioredoxin]-dithiol + 3 S-adenosyl-L-methionine = trimethylarsine + 3 [thioredoxin]-disulfide + 3 glutathione + 3 S-adenosyl-L-homocysteine + 3 H(+)</text>
        <dbReference type="Rhea" id="RHEA:69432"/>
        <dbReference type="Rhea" id="RHEA-COMP:10698"/>
        <dbReference type="Rhea" id="RHEA-COMP:10700"/>
        <dbReference type="ChEBI" id="CHEBI:15378"/>
        <dbReference type="ChEBI" id="CHEBI:27130"/>
        <dbReference type="ChEBI" id="CHEBI:29950"/>
        <dbReference type="ChEBI" id="CHEBI:50058"/>
        <dbReference type="ChEBI" id="CHEBI:57856"/>
        <dbReference type="ChEBI" id="CHEBI:57925"/>
        <dbReference type="ChEBI" id="CHEBI:59789"/>
        <dbReference type="ChEBI" id="CHEBI:183640"/>
        <dbReference type="EC" id="2.1.1.137"/>
    </reaction>
</comment>